<comment type="catalytic activity">
    <reaction evidence="4">
        <text>L-proline + NADP(+) = (S)-1-pyrroline-5-carboxylate + NADPH + 2 H(+)</text>
        <dbReference type="Rhea" id="RHEA:14109"/>
        <dbReference type="ChEBI" id="CHEBI:15378"/>
        <dbReference type="ChEBI" id="CHEBI:17388"/>
        <dbReference type="ChEBI" id="CHEBI:57783"/>
        <dbReference type="ChEBI" id="CHEBI:58349"/>
        <dbReference type="ChEBI" id="CHEBI:60039"/>
        <dbReference type="EC" id="1.5.1.2"/>
    </reaction>
</comment>
<evidence type="ECO:0000256" key="5">
    <source>
        <dbReference type="NCBIfam" id="TIGR00112"/>
    </source>
</evidence>
<dbReference type="InterPro" id="IPR000304">
    <property type="entry name" value="Pyrroline-COOH_reductase"/>
</dbReference>
<dbReference type="GO" id="GO:0005737">
    <property type="term" value="C:cytoplasm"/>
    <property type="evidence" value="ECO:0007669"/>
    <property type="project" value="UniProtKB-SubCell"/>
</dbReference>
<dbReference type="EMBL" id="JAHLFE010000077">
    <property type="protein sequence ID" value="MBU3844038.1"/>
    <property type="molecule type" value="Genomic_DNA"/>
</dbReference>
<dbReference type="InterPro" id="IPR029036">
    <property type="entry name" value="P5CR_dimer"/>
</dbReference>
<dbReference type="EC" id="1.5.1.2" evidence="4 5"/>
<dbReference type="Gene3D" id="1.10.3730.10">
    <property type="entry name" value="ProC C-terminal domain-like"/>
    <property type="match status" value="1"/>
</dbReference>
<dbReference type="PIRSF" id="PIRSF000193">
    <property type="entry name" value="Pyrrol-5-carb_rd"/>
    <property type="match status" value="1"/>
</dbReference>
<protein>
    <recommendedName>
        <fullName evidence="4 5">Pyrroline-5-carboxylate reductase</fullName>
        <shortName evidence="4">P5C reductase</shortName>
        <shortName evidence="4">P5CR</shortName>
        <ecNumber evidence="4 5">1.5.1.2</ecNumber>
    </recommendedName>
    <alternativeName>
        <fullName evidence="4">PCA reductase</fullName>
    </alternativeName>
</protein>
<dbReference type="Pfam" id="PF03807">
    <property type="entry name" value="F420_oxidored"/>
    <property type="match status" value="1"/>
</dbReference>
<comment type="subcellular location">
    <subcellularLocation>
        <location evidence="4">Cytoplasm</location>
    </subcellularLocation>
</comment>
<dbReference type="GO" id="GO:0004735">
    <property type="term" value="F:pyrroline-5-carboxylate reductase activity"/>
    <property type="evidence" value="ECO:0007669"/>
    <property type="project" value="UniProtKB-UniRule"/>
</dbReference>
<evidence type="ECO:0000259" key="8">
    <source>
        <dbReference type="Pfam" id="PF14748"/>
    </source>
</evidence>
<evidence type="ECO:0000256" key="3">
    <source>
        <dbReference type="ARBA" id="ARBA00023002"/>
    </source>
</evidence>
<evidence type="ECO:0000313" key="9">
    <source>
        <dbReference type="EMBL" id="MBU3844038.1"/>
    </source>
</evidence>
<reference evidence="9" key="2">
    <citation type="submission" date="2021-04" db="EMBL/GenBank/DDBJ databases">
        <authorList>
            <person name="Gilroy R."/>
        </authorList>
    </citation>
    <scope>NUCLEOTIDE SEQUENCE</scope>
    <source>
        <strain evidence="9">378</strain>
    </source>
</reference>
<comment type="caution">
    <text evidence="9">The sequence shown here is derived from an EMBL/GenBank/DDBJ whole genome shotgun (WGS) entry which is preliminary data.</text>
</comment>
<dbReference type="GO" id="GO:0055129">
    <property type="term" value="P:L-proline biosynthetic process"/>
    <property type="evidence" value="ECO:0007669"/>
    <property type="project" value="UniProtKB-UniRule"/>
</dbReference>
<comment type="catalytic activity">
    <reaction evidence="4">
        <text>L-proline + NAD(+) = (S)-1-pyrroline-5-carboxylate + NADH + 2 H(+)</text>
        <dbReference type="Rhea" id="RHEA:14105"/>
        <dbReference type="ChEBI" id="CHEBI:15378"/>
        <dbReference type="ChEBI" id="CHEBI:17388"/>
        <dbReference type="ChEBI" id="CHEBI:57540"/>
        <dbReference type="ChEBI" id="CHEBI:57945"/>
        <dbReference type="ChEBI" id="CHEBI:60039"/>
        <dbReference type="EC" id="1.5.1.2"/>
    </reaction>
</comment>
<comment type="similarity">
    <text evidence="1 4">Belongs to the pyrroline-5-carboxylate reductase family.</text>
</comment>
<evidence type="ECO:0000259" key="7">
    <source>
        <dbReference type="Pfam" id="PF03807"/>
    </source>
</evidence>
<feature type="domain" description="Pyrroline-5-carboxylate reductase catalytic N-terminal" evidence="7">
    <location>
        <begin position="7"/>
        <end position="102"/>
    </location>
</feature>
<accession>A0A948TG56</accession>
<dbReference type="Proteomes" id="UP000733611">
    <property type="component" value="Unassembled WGS sequence"/>
</dbReference>
<dbReference type="InterPro" id="IPR036291">
    <property type="entry name" value="NAD(P)-bd_dom_sf"/>
</dbReference>
<name>A0A948TG56_9GAMM</name>
<evidence type="ECO:0000256" key="4">
    <source>
        <dbReference type="HAMAP-Rule" id="MF_01925"/>
    </source>
</evidence>
<dbReference type="Gene3D" id="3.40.50.720">
    <property type="entry name" value="NAD(P)-binding Rossmann-like Domain"/>
    <property type="match status" value="1"/>
</dbReference>
<proteinExistence type="inferred from homology"/>
<comment type="pathway">
    <text evidence="4">Amino-acid biosynthesis; L-proline biosynthesis; L-proline from L-glutamate 5-semialdehyde: step 1/1.</text>
</comment>
<dbReference type="SUPFAM" id="SSF51735">
    <property type="entry name" value="NAD(P)-binding Rossmann-fold domains"/>
    <property type="match status" value="1"/>
</dbReference>
<feature type="binding site" evidence="6">
    <location>
        <begin position="11"/>
        <end position="16"/>
    </location>
    <ligand>
        <name>NADP(+)</name>
        <dbReference type="ChEBI" id="CHEBI:58349"/>
    </ligand>
</feature>
<comment type="function">
    <text evidence="4">Catalyzes the reduction of 1-pyrroline-5-carboxylate (PCA) to L-proline.</text>
</comment>
<dbReference type="HAMAP" id="MF_01925">
    <property type="entry name" value="P5C_reductase"/>
    <property type="match status" value="1"/>
</dbReference>
<evidence type="ECO:0000256" key="6">
    <source>
        <dbReference type="PIRSR" id="PIRSR000193-1"/>
    </source>
</evidence>
<dbReference type="InterPro" id="IPR028939">
    <property type="entry name" value="P5C_Rdtase_cat_N"/>
</dbReference>
<keyword evidence="4" id="KW-0641">Proline biosynthesis</keyword>
<evidence type="ECO:0000313" key="10">
    <source>
        <dbReference type="Proteomes" id="UP000733611"/>
    </source>
</evidence>
<keyword evidence="4" id="KW-0963">Cytoplasm</keyword>
<dbReference type="NCBIfam" id="TIGR00112">
    <property type="entry name" value="proC"/>
    <property type="match status" value="1"/>
</dbReference>
<sequence>MDIQKLKIAFIGGGNMSSCIFNGIVKTRPHQDEITVSGPHLEKLQHFKDDGATITTSNVTSLQNADVVFLGVKPQMMPEVLDEIKQSGVPYEDKLFISMAAGWRLVAFEHRLGPCRMIRIMPNTPAKLGLGVTAVCPGPHATAEDQAICQELLKGLGLTVMTDETGINSLGALAGSAPAFLYRFLEAMVAETEKYGFSPEMSRGIIEQMALGTVQMVRENHDTEISALREAVTSKGGTTFQGLKQMTDYKFEEMMTAAIDACMRRTHEFEEMFD</sequence>
<dbReference type="AlphaFoldDB" id="A0A948TG56"/>
<gene>
    <name evidence="4 9" type="primary">proC</name>
    <name evidence="9" type="ORF">H9847_04090</name>
</gene>
<dbReference type="InterPro" id="IPR008927">
    <property type="entry name" value="6-PGluconate_DH-like_C_sf"/>
</dbReference>
<dbReference type="PANTHER" id="PTHR11645:SF0">
    <property type="entry name" value="PYRROLINE-5-CARBOXYLATE REDUCTASE 3"/>
    <property type="match status" value="1"/>
</dbReference>
<feature type="binding site" evidence="6">
    <location>
        <position position="58"/>
    </location>
    <ligand>
        <name>NADPH</name>
        <dbReference type="ChEBI" id="CHEBI:57783"/>
    </ligand>
</feature>
<keyword evidence="4" id="KW-0028">Amino-acid biosynthesis</keyword>
<dbReference type="SUPFAM" id="SSF48179">
    <property type="entry name" value="6-phosphogluconate dehydrogenase C-terminal domain-like"/>
    <property type="match status" value="1"/>
</dbReference>
<evidence type="ECO:0000256" key="1">
    <source>
        <dbReference type="ARBA" id="ARBA00005525"/>
    </source>
</evidence>
<feature type="domain" description="Pyrroline-5-carboxylate reductase dimerisation" evidence="8">
    <location>
        <begin position="164"/>
        <end position="268"/>
    </location>
</feature>
<dbReference type="PANTHER" id="PTHR11645">
    <property type="entry name" value="PYRROLINE-5-CARBOXYLATE REDUCTASE"/>
    <property type="match status" value="1"/>
</dbReference>
<dbReference type="Pfam" id="PF14748">
    <property type="entry name" value="P5CR_dimer"/>
    <property type="match status" value="1"/>
</dbReference>
<organism evidence="9 10">
    <name type="scientific">Candidatus Anaerobiospirillum pullicola</name>
    <dbReference type="NCBI Taxonomy" id="2838451"/>
    <lineage>
        <taxon>Bacteria</taxon>
        <taxon>Pseudomonadati</taxon>
        <taxon>Pseudomonadota</taxon>
        <taxon>Gammaproteobacteria</taxon>
        <taxon>Aeromonadales</taxon>
        <taxon>Succinivibrionaceae</taxon>
        <taxon>Anaerobiospirillum</taxon>
    </lineage>
</organism>
<keyword evidence="3 4" id="KW-0560">Oxidoreductase</keyword>
<evidence type="ECO:0000256" key="2">
    <source>
        <dbReference type="ARBA" id="ARBA00022857"/>
    </source>
</evidence>
<keyword evidence="2 4" id="KW-0521">NADP</keyword>
<reference evidence="9" key="1">
    <citation type="journal article" date="2021" name="PeerJ">
        <title>Extensive microbial diversity within the chicken gut microbiome revealed by metagenomics and culture.</title>
        <authorList>
            <person name="Gilroy R."/>
            <person name="Ravi A."/>
            <person name="Getino M."/>
            <person name="Pursley I."/>
            <person name="Horton D.L."/>
            <person name="Alikhan N.F."/>
            <person name="Baker D."/>
            <person name="Gharbi K."/>
            <person name="Hall N."/>
            <person name="Watson M."/>
            <person name="Adriaenssens E.M."/>
            <person name="Foster-Nyarko E."/>
            <person name="Jarju S."/>
            <person name="Secka A."/>
            <person name="Antonio M."/>
            <person name="Oren A."/>
            <person name="Chaudhuri R.R."/>
            <person name="La Ragione R."/>
            <person name="Hildebrand F."/>
            <person name="Pallen M.J."/>
        </authorList>
    </citation>
    <scope>NUCLEOTIDE SEQUENCE</scope>
    <source>
        <strain evidence="9">378</strain>
    </source>
</reference>